<dbReference type="AlphaFoldDB" id="A0A099LMM2"/>
<keyword evidence="2 5" id="KW-0812">Transmembrane</keyword>
<dbReference type="PANTHER" id="PTHR12714:SF24">
    <property type="entry name" value="SLR1182 PROTEIN"/>
    <property type="match status" value="1"/>
</dbReference>
<evidence type="ECO:0000313" key="6">
    <source>
        <dbReference type="EMBL" id="KGK08577.1"/>
    </source>
</evidence>
<keyword evidence="6" id="KW-0489">Methyltransferase</keyword>
<dbReference type="Gene3D" id="1.20.120.1630">
    <property type="match status" value="1"/>
</dbReference>
<gene>
    <name evidence="6" type="ORF">EA26_15195</name>
</gene>
<dbReference type="InterPro" id="IPR007318">
    <property type="entry name" value="Phopholipid_MeTrfase"/>
</dbReference>
<dbReference type="GO" id="GO:0012505">
    <property type="term" value="C:endomembrane system"/>
    <property type="evidence" value="ECO:0007669"/>
    <property type="project" value="UniProtKB-SubCell"/>
</dbReference>
<keyword evidence="4 5" id="KW-0472">Membrane</keyword>
<dbReference type="PANTHER" id="PTHR12714">
    <property type="entry name" value="PROTEIN-S ISOPRENYLCYSTEINE O-METHYLTRANSFERASE"/>
    <property type="match status" value="1"/>
</dbReference>
<dbReference type="Pfam" id="PF04191">
    <property type="entry name" value="PEMT"/>
    <property type="match status" value="1"/>
</dbReference>
<feature type="transmembrane region" description="Helical" evidence="5">
    <location>
        <begin position="92"/>
        <end position="122"/>
    </location>
</feature>
<dbReference type="STRING" id="29495.EA26_15195"/>
<organism evidence="6 7">
    <name type="scientific">Vibrio navarrensis</name>
    <dbReference type="NCBI Taxonomy" id="29495"/>
    <lineage>
        <taxon>Bacteria</taxon>
        <taxon>Pseudomonadati</taxon>
        <taxon>Pseudomonadota</taxon>
        <taxon>Gammaproteobacteria</taxon>
        <taxon>Vibrionales</taxon>
        <taxon>Vibrionaceae</taxon>
        <taxon>Vibrio</taxon>
    </lineage>
</organism>
<protein>
    <submittedName>
        <fullName evidence="6">Protein-S-isoprenylcysteine methyltransferase</fullName>
    </submittedName>
</protein>
<feature type="transmembrane region" description="Helical" evidence="5">
    <location>
        <begin position="12"/>
        <end position="29"/>
    </location>
</feature>
<evidence type="ECO:0000256" key="4">
    <source>
        <dbReference type="ARBA" id="ARBA00023136"/>
    </source>
</evidence>
<evidence type="ECO:0000256" key="3">
    <source>
        <dbReference type="ARBA" id="ARBA00022989"/>
    </source>
</evidence>
<accession>A0A099LMM2</accession>
<dbReference type="GeneID" id="43684428"/>
<dbReference type="RefSeq" id="WP_039429436.1">
    <property type="nucleotide sequence ID" value="NZ_CP061845.1"/>
</dbReference>
<comment type="caution">
    <text evidence="6">The sequence shown here is derived from an EMBL/GenBank/DDBJ whole genome shotgun (WGS) entry which is preliminary data.</text>
</comment>
<dbReference type="eggNOG" id="COG2020">
    <property type="taxonomic scope" value="Bacteria"/>
</dbReference>
<sequence>MRKLELKIPPVAVFLLMCTGMFAVDLWLAEPLLRLTFPRVSALLPFGLSGVIGIAGVREFRKAKTTVNPVKPETASTVVASGIFAYSRNPMYLALLLLLLSYACWLQNAITFAFAPLFVLYMNRFQIEPEERALEKRFGSAYLQYKQKVRRWI</sequence>
<evidence type="ECO:0000256" key="2">
    <source>
        <dbReference type="ARBA" id="ARBA00022692"/>
    </source>
</evidence>
<keyword evidence="6" id="KW-0808">Transferase</keyword>
<evidence type="ECO:0000256" key="1">
    <source>
        <dbReference type="ARBA" id="ARBA00004127"/>
    </source>
</evidence>
<dbReference type="GO" id="GO:0032259">
    <property type="term" value="P:methylation"/>
    <property type="evidence" value="ECO:0007669"/>
    <property type="project" value="UniProtKB-KW"/>
</dbReference>
<keyword evidence="7" id="KW-1185">Reference proteome</keyword>
<evidence type="ECO:0000313" key="7">
    <source>
        <dbReference type="Proteomes" id="UP000029994"/>
    </source>
</evidence>
<comment type="subcellular location">
    <subcellularLocation>
        <location evidence="1">Endomembrane system</location>
        <topology evidence="1">Multi-pass membrane protein</topology>
    </subcellularLocation>
</comment>
<feature type="transmembrane region" description="Helical" evidence="5">
    <location>
        <begin position="35"/>
        <end position="57"/>
    </location>
</feature>
<evidence type="ECO:0000256" key="5">
    <source>
        <dbReference type="SAM" id="Phobius"/>
    </source>
</evidence>
<keyword evidence="3 5" id="KW-1133">Transmembrane helix</keyword>
<dbReference type="EMBL" id="JMCG01000002">
    <property type="protein sequence ID" value="KGK08577.1"/>
    <property type="molecule type" value="Genomic_DNA"/>
</dbReference>
<reference evidence="6 7" key="1">
    <citation type="submission" date="2014-04" db="EMBL/GenBank/DDBJ databases">
        <title>Genome sequencing of Vibrio navarrensis strains.</title>
        <authorList>
            <person name="Gladney L.M."/>
            <person name="Katz L.S."/>
            <person name="Marino-Ramirez L."/>
            <person name="Jordan I.K."/>
        </authorList>
    </citation>
    <scope>NUCLEOTIDE SEQUENCE [LARGE SCALE GENOMIC DNA]</scope>
    <source>
        <strain evidence="6 7">ATCC 51183</strain>
    </source>
</reference>
<name>A0A099LMM2_9VIBR</name>
<dbReference type="Proteomes" id="UP000029994">
    <property type="component" value="Unassembled WGS sequence"/>
</dbReference>
<proteinExistence type="predicted"/>
<dbReference type="GO" id="GO:0008168">
    <property type="term" value="F:methyltransferase activity"/>
    <property type="evidence" value="ECO:0007669"/>
    <property type="project" value="UniProtKB-KW"/>
</dbReference>